<gene>
    <name evidence="1" type="ORF">METZ01_LOCUS422937</name>
</gene>
<protein>
    <submittedName>
        <fullName evidence="1">Uncharacterized protein</fullName>
    </submittedName>
</protein>
<proteinExistence type="predicted"/>
<organism evidence="1">
    <name type="scientific">marine metagenome</name>
    <dbReference type="NCBI Taxonomy" id="408172"/>
    <lineage>
        <taxon>unclassified sequences</taxon>
        <taxon>metagenomes</taxon>
        <taxon>ecological metagenomes</taxon>
    </lineage>
</organism>
<accession>A0A382XGI9</accession>
<feature type="non-terminal residue" evidence="1">
    <location>
        <position position="270"/>
    </location>
</feature>
<evidence type="ECO:0000313" key="1">
    <source>
        <dbReference type="EMBL" id="SVD70083.1"/>
    </source>
</evidence>
<name>A0A382XGI9_9ZZZZ</name>
<dbReference type="EMBL" id="UINC01167521">
    <property type="protein sequence ID" value="SVD70083.1"/>
    <property type="molecule type" value="Genomic_DNA"/>
</dbReference>
<sequence length="270" mass="29402">VFLKASAAREPADAEDALGRVCAALASDDALVGRALALSSTTTSAALREGRNLDFLVGVSLETEEVLPEPQVSSGAGALEVATWLFGGLPSWFVATHEYRLTGGMEFEVIDLNDQKVRAWLKLSVESPVPTPAYKLRSSGGSRFLSLVDRSPGDGALDNYLQSIVMPPMYIPGESAAVINVLNEEAAAGFLEELKGELRGHLAQDEEERLLRIIFPDRSDPSAFAFELLSADGRLDHSLRVLDLHRLAEGVERYRWVLKGDELVRVNQEL</sequence>
<feature type="non-terminal residue" evidence="1">
    <location>
        <position position="1"/>
    </location>
</feature>
<dbReference type="AlphaFoldDB" id="A0A382XGI9"/>
<reference evidence="1" key="1">
    <citation type="submission" date="2018-05" db="EMBL/GenBank/DDBJ databases">
        <authorList>
            <person name="Lanie J.A."/>
            <person name="Ng W.-L."/>
            <person name="Kazmierczak K.M."/>
            <person name="Andrzejewski T.M."/>
            <person name="Davidsen T.M."/>
            <person name="Wayne K.J."/>
            <person name="Tettelin H."/>
            <person name="Glass J.I."/>
            <person name="Rusch D."/>
            <person name="Podicherti R."/>
            <person name="Tsui H.-C.T."/>
            <person name="Winkler M.E."/>
        </authorList>
    </citation>
    <scope>NUCLEOTIDE SEQUENCE</scope>
</reference>